<gene>
    <name evidence="2" type="ORF">HPB52_014749</name>
</gene>
<dbReference type="EMBL" id="JABSTV010001253">
    <property type="protein sequence ID" value="KAH7944035.1"/>
    <property type="molecule type" value="Genomic_DNA"/>
</dbReference>
<protein>
    <submittedName>
        <fullName evidence="2">Uncharacterized protein</fullName>
    </submittedName>
</protein>
<dbReference type="VEuPathDB" id="VectorBase:RSAN_048320"/>
<keyword evidence="3" id="KW-1185">Reference proteome</keyword>
<dbReference type="PANTHER" id="PTHR47679">
    <property type="entry name" value="PROTEIN TORNADO 1"/>
    <property type="match status" value="1"/>
</dbReference>
<accession>A0A9D4SR21</accession>
<name>A0A9D4SR21_RHISA</name>
<dbReference type="InterPro" id="IPR032675">
    <property type="entry name" value="LRR_dom_sf"/>
</dbReference>
<reference evidence="2" key="2">
    <citation type="submission" date="2021-09" db="EMBL/GenBank/DDBJ databases">
        <authorList>
            <person name="Jia N."/>
            <person name="Wang J."/>
            <person name="Shi W."/>
            <person name="Du L."/>
            <person name="Sun Y."/>
            <person name="Zhan W."/>
            <person name="Jiang J."/>
            <person name="Wang Q."/>
            <person name="Zhang B."/>
            <person name="Ji P."/>
            <person name="Sakyi L.B."/>
            <person name="Cui X."/>
            <person name="Yuan T."/>
            <person name="Jiang B."/>
            <person name="Yang W."/>
            <person name="Lam T.T.-Y."/>
            <person name="Chang Q."/>
            <person name="Ding S."/>
            <person name="Wang X."/>
            <person name="Zhu J."/>
            <person name="Ruan X."/>
            <person name="Zhao L."/>
            <person name="Wei J."/>
            <person name="Que T."/>
            <person name="Du C."/>
            <person name="Cheng J."/>
            <person name="Dai P."/>
            <person name="Han X."/>
            <person name="Huang E."/>
            <person name="Gao Y."/>
            <person name="Liu J."/>
            <person name="Shao H."/>
            <person name="Ye R."/>
            <person name="Li L."/>
            <person name="Wei W."/>
            <person name="Wang X."/>
            <person name="Wang C."/>
            <person name="Huo Q."/>
            <person name="Li W."/>
            <person name="Guo W."/>
            <person name="Chen H."/>
            <person name="Chen S."/>
            <person name="Zhou L."/>
            <person name="Zhou L."/>
            <person name="Ni X."/>
            <person name="Tian J."/>
            <person name="Zhou Y."/>
            <person name="Sheng Y."/>
            <person name="Liu T."/>
            <person name="Pan Y."/>
            <person name="Xia L."/>
            <person name="Li J."/>
            <person name="Zhao F."/>
            <person name="Cao W."/>
        </authorList>
    </citation>
    <scope>NUCLEOTIDE SEQUENCE</scope>
    <source>
        <strain evidence="2">Rsan-2018</strain>
        <tissue evidence="2">Larvae</tissue>
    </source>
</reference>
<comment type="caution">
    <text evidence="2">The sequence shown here is derived from an EMBL/GenBank/DDBJ whole genome shotgun (WGS) entry which is preliminary data.</text>
</comment>
<feature type="region of interest" description="Disordered" evidence="1">
    <location>
        <begin position="82"/>
        <end position="108"/>
    </location>
</feature>
<dbReference type="AlphaFoldDB" id="A0A9D4SR21"/>
<proteinExistence type="predicted"/>
<dbReference type="Gene3D" id="3.80.10.10">
    <property type="entry name" value="Ribonuclease Inhibitor"/>
    <property type="match status" value="2"/>
</dbReference>
<dbReference type="SUPFAM" id="SSF52047">
    <property type="entry name" value="RNI-like"/>
    <property type="match status" value="2"/>
</dbReference>
<organism evidence="2 3">
    <name type="scientific">Rhipicephalus sanguineus</name>
    <name type="common">Brown dog tick</name>
    <name type="synonym">Ixodes sanguineus</name>
    <dbReference type="NCBI Taxonomy" id="34632"/>
    <lineage>
        <taxon>Eukaryota</taxon>
        <taxon>Metazoa</taxon>
        <taxon>Ecdysozoa</taxon>
        <taxon>Arthropoda</taxon>
        <taxon>Chelicerata</taxon>
        <taxon>Arachnida</taxon>
        <taxon>Acari</taxon>
        <taxon>Parasitiformes</taxon>
        <taxon>Ixodida</taxon>
        <taxon>Ixodoidea</taxon>
        <taxon>Ixodidae</taxon>
        <taxon>Rhipicephalinae</taxon>
        <taxon>Rhipicephalus</taxon>
        <taxon>Rhipicephalus</taxon>
    </lineage>
</organism>
<dbReference type="PANTHER" id="PTHR47679:SF2">
    <property type="entry name" value="C-TERMINAL OF ROC (COR) DOMAIN-CONTAINING PROTEIN"/>
    <property type="match status" value="1"/>
</dbReference>
<dbReference type="Proteomes" id="UP000821837">
    <property type="component" value="Unassembled WGS sequence"/>
</dbReference>
<sequence>MPVSACEMRHGQVANSIEEVVVAPRYAILGSEVLQESHSPPAEPRSRDSVAPLRCGEANAANFAGDADTPQIPAAQGLHQVADTGDPSEEYNGKPYCGKTPTRGDTRGRGGMEHCQPACTAYNDQVCQINSCLSNCNELLFDVGMELREEYGGSFSLVSIEASGAKLMPPPDSDSYRSCAYLGWLLRTHVCITGIDLCKAALPGTASLCAKSNILVALEALPENSRLKTLALDFRTDDNEQTRLTTLLPRIRSLEALSCFNSTDAIVDAVSALLRTTTCLTSLVFHGCFDYGQPPKALFDALTANSTLKSFDLRTEWMADEQPGDLREYVRSNGLITKLCVDDSDADRQELLLDETLVRNSTLCTLRILYACGGERTASFLTRMLAECSGLRNLYIGCVRVRYINVSEATLTRCAEALVQNQTLEELTLPYSLWSPNNWIGFFALLPRNRHLKKMAVSHEARADYATLPLVLEALAQTNSSTRVSFGDYTHGMGVDLMHFRVFSSIGISGEQSAQVYALQSLPALDHFTSLSLDVSEASERVFCSLAEYIRKTTVLRKLSLTVTSPEHPANNTVTPSCWTLLFESMSANTSVADVDILSNGDFEYNDRLTGTIGHSKYITRVSFLLNTGNGNATGFVSLLSEAIGDNYNLLKVDLNGSEVHAEARRCLFTIMETTRRNSGLLERAAAFKNITRLDRYTAVALEKVSRHPALVRELAEKEGMAARDMALMVRSCLSCVEGLHDFMRFTGVIKKCVKCAPPVDGCSMQLQDLNDDCWRLVRRYLSVGDVK</sequence>
<evidence type="ECO:0000256" key="1">
    <source>
        <dbReference type="SAM" id="MobiDB-lite"/>
    </source>
</evidence>
<evidence type="ECO:0000313" key="3">
    <source>
        <dbReference type="Proteomes" id="UP000821837"/>
    </source>
</evidence>
<evidence type="ECO:0000313" key="2">
    <source>
        <dbReference type="EMBL" id="KAH7944035.1"/>
    </source>
</evidence>
<reference evidence="2" key="1">
    <citation type="journal article" date="2020" name="Cell">
        <title>Large-Scale Comparative Analyses of Tick Genomes Elucidate Their Genetic Diversity and Vector Capacities.</title>
        <authorList>
            <consortium name="Tick Genome and Microbiome Consortium (TIGMIC)"/>
            <person name="Jia N."/>
            <person name="Wang J."/>
            <person name="Shi W."/>
            <person name="Du L."/>
            <person name="Sun Y."/>
            <person name="Zhan W."/>
            <person name="Jiang J.F."/>
            <person name="Wang Q."/>
            <person name="Zhang B."/>
            <person name="Ji P."/>
            <person name="Bell-Sakyi L."/>
            <person name="Cui X.M."/>
            <person name="Yuan T.T."/>
            <person name="Jiang B.G."/>
            <person name="Yang W.F."/>
            <person name="Lam T.T."/>
            <person name="Chang Q.C."/>
            <person name="Ding S.J."/>
            <person name="Wang X.J."/>
            <person name="Zhu J.G."/>
            <person name="Ruan X.D."/>
            <person name="Zhao L."/>
            <person name="Wei J.T."/>
            <person name="Ye R.Z."/>
            <person name="Que T.C."/>
            <person name="Du C.H."/>
            <person name="Zhou Y.H."/>
            <person name="Cheng J.X."/>
            <person name="Dai P.F."/>
            <person name="Guo W.B."/>
            <person name="Han X.H."/>
            <person name="Huang E.J."/>
            <person name="Li L.F."/>
            <person name="Wei W."/>
            <person name="Gao Y.C."/>
            <person name="Liu J.Z."/>
            <person name="Shao H.Z."/>
            <person name="Wang X."/>
            <person name="Wang C.C."/>
            <person name="Yang T.C."/>
            <person name="Huo Q.B."/>
            <person name="Li W."/>
            <person name="Chen H.Y."/>
            <person name="Chen S.E."/>
            <person name="Zhou L.G."/>
            <person name="Ni X.B."/>
            <person name="Tian J.H."/>
            <person name="Sheng Y."/>
            <person name="Liu T."/>
            <person name="Pan Y.S."/>
            <person name="Xia L.Y."/>
            <person name="Li J."/>
            <person name="Zhao F."/>
            <person name="Cao W.C."/>
        </authorList>
    </citation>
    <scope>NUCLEOTIDE SEQUENCE</scope>
    <source>
        <strain evidence="2">Rsan-2018</strain>
    </source>
</reference>